<evidence type="ECO:0000313" key="2">
    <source>
        <dbReference type="EMBL" id="KIO25690.1"/>
    </source>
</evidence>
<evidence type="ECO:0000313" key="3">
    <source>
        <dbReference type="Proteomes" id="UP000054248"/>
    </source>
</evidence>
<reference evidence="3" key="2">
    <citation type="submission" date="2015-01" db="EMBL/GenBank/DDBJ databases">
        <title>Evolutionary Origins and Diversification of the Mycorrhizal Mutualists.</title>
        <authorList>
            <consortium name="DOE Joint Genome Institute"/>
            <consortium name="Mycorrhizal Genomics Consortium"/>
            <person name="Kohler A."/>
            <person name="Kuo A."/>
            <person name="Nagy L.G."/>
            <person name="Floudas D."/>
            <person name="Copeland A."/>
            <person name="Barry K.W."/>
            <person name="Cichocki N."/>
            <person name="Veneault-Fourrey C."/>
            <person name="LaButti K."/>
            <person name="Lindquist E.A."/>
            <person name="Lipzen A."/>
            <person name="Lundell T."/>
            <person name="Morin E."/>
            <person name="Murat C."/>
            <person name="Riley R."/>
            <person name="Ohm R."/>
            <person name="Sun H."/>
            <person name="Tunlid A."/>
            <person name="Henrissat B."/>
            <person name="Grigoriev I.V."/>
            <person name="Hibbett D.S."/>
            <person name="Martin F."/>
        </authorList>
    </citation>
    <scope>NUCLEOTIDE SEQUENCE [LARGE SCALE GENOMIC DNA]</scope>
    <source>
        <strain evidence="3">MUT 4182</strain>
    </source>
</reference>
<sequence>MKSVLFSFVSLALVARTAISCPLTLEDTSNGNALAPLFVPRRRGLICAPHLDTRLLNFALTLEYLEHAFYTDGLAKYDQHAFQDAGFPPWVRTRFQQIADHEASHVALLSNTLGDKAVQPCQYNFPYSDPQSFVALSMVLEGLGVSAYLGAAKSISNPDVLAVAASIMTTEARHNAWVASAVRKGAAWGGSLDVALATNQVYSIAASFISSCPDANAEAIQMQSFPPLHIENCSYEPGQTIDLTYTPAPNPDAPHYLAIYAGLDPIFVEICDNQAELPLNLGGTGIVYAVITTSLDSVTDANTVAGPALLYFPELI</sequence>
<dbReference type="EMBL" id="KN823037">
    <property type="protein sequence ID" value="KIO25690.1"/>
    <property type="molecule type" value="Genomic_DNA"/>
</dbReference>
<dbReference type="HOGENOM" id="CLU_029630_0_0_1"/>
<keyword evidence="1" id="KW-0732">Signal</keyword>
<dbReference type="OrthoDB" id="1001765at2759"/>
<dbReference type="PANTHER" id="PTHR38705:SF1">
    <property type="entry name" value="PROTEIN RDS1"/>
    <property type="match status" value="1"/>
</dbReference>
<protein>
    <submittedName>
        <fullName evidence="2">Uncharacterized protein</fullName>
    </submittedName>
</protein>
<dbReference type="AlphaFoldDB" id="A0A0C3Q7Q9"/>
<dbReference type="SUPFAM" id="SSF47240">
    <property type="entry name" value="Ferritin-like"/>
    <property type="match status" value="1"/>
</dbReference>
<dbReference type="InterPro" id="IPR009078">
    <property type="entry name" value="Ferritin-like_SF"/>
</dbReference>
<name>A0A0C3Q7Q9_9AGAM</name>
<feature type="signal peptide" evidence="1">
    <location>
        <begin position="1"/>
        <end position="20"/>
    </location>
</feature>
<evidence type="ECO:0000256" key="1">
    <source>
        <dbReference type="SAM" id="SignalP"/>
    </source>
</evidence>
<accession>A0A0C3Q7Q9</accession>
<dbReference type="Proteomes" id="UP000054248">
    <property type="component" value="Unassembled WGS sequence"/>
</dbReference>
<gene>
    <name evidence="2" type="ORF">M407DRAFT_75359</name>
</gene>
<dbReference type="CDD" id="cd00657">
    <property type="entry name" value="Ferritin_like"/>
    <property type="match status" value="1"/>
</dbReference>
<dbReference type="Pfam" id="PF13668">
    <property type="entry name" value="Ferritin_2"/>
    <property type="match status" value="1"/>
</dbReference>
<dbReference type="STRING" id="1051891.A0A0C3Q7Q9"/>
<dbReference type="InterPro" id="IPR012347">
    <property type="entry name" value="Ferritin-like"/>
</dbReference>
<dbReference type="PANTHER" id="PTHR38705">
    <property type="entry name" value="PROTEIN RDS1"/>
    <property type="match status" value="1"/>
</dbReference>
<dbReference type="Gene3D" id="1.20.1260.10">
    <property type="match status" value="1"/>
</dbReference>
<proteinExistence type="predicted"/>
<keyword evidence="3" id="KW-1185">Reference proteome</keyword>
<feature type="chain" id="PRO_5002168602" evidence="1">
    <location>
        <begin position="21"/>
        <end position="316"/>
    </location>
</feature>
<dbReference type="InterPro" id="IPR039254">
    <property type="entry name" value="Rds1"/>
</dbReference>
<organism evidence="2 3">
    <name type="scientific">Tulasnella calospora MUT 4182</name>
    <dbReference type="NCBI Taxonomy" id="1051891"/>
    <lineage>
        <taxon>Eukaryota</taxon>
        <taxon>Fungi</taxon>
        <taxon>Dikarya</taxon>
        <taxon>Basidiomycota</taxon>
        <taxon>Agaricomycotina</taxon>
        <taxon>Agaricomycetes</taxon>
        <taxon>Cantharellales</taxon>
        <taxon>Tulasnellaceae</taxon>
        <taxon>Tulasnella</taxon>
    </lineage>
</organism>
<reference evidence="2 3" key="1">
    <citation type="submission" date="2014-04" db="EMBL/GenBank/DDBJ databases">
        <authorList>
            <consortium name="DOE Joint Genome Institute"/>
            <person name="Kuo A."/>
            <person name="Girlanda M."/>
            <person name="Perotto S."/>
            <person name="Kohler A."/>
            <person name="Nagy L.G."/>
            <person name="Floudas D."/>
            <person name="Copeland A."/>
            <person name="Barry K.W."/>
            <person name="Cichocki N."/>
            <person name="Veneault-Fourrey C."/>
            <person name="LaButti K."/>
            <person name="Lindquist E.A."/>
            <person name="Lipzen A."/>
            <person name="Lundell T."/>
            <person name="Morin E."/>
            <person name="Murat C."/>
            <person name="Sun H."/>
            <person name="Tunlid A."/>
            <person name="Henrissat B."/>
            <person name="Grigoriev I.V."/>
            <person name="Hibbett D.S."/>
            <person name="Martin F."/>
            <person name="Nordberg H.P."/>
            <person name="Cantor M.N."/>
            <person name="Hua S.X."/>
        </authorList>
    </citation>
    <scope>NUCLEOTIDE SEQUENCE [LARGE SCALE GENOMIC DNA]</scope>
    <source>
        <strain evidence="2 3">MUT 4182</strain>
    </source>
</reference>